<reference evidence="1 2" key="1">
    <citation type="journal article" date="2019" name="Stand. Genomic Sci.">
        <title>Draft Whole-Genome Sequence of a Novel Chryseobacterium viscerum Strain Isolated from Fresh Water at Dripping Springs, New Mexico.</title>
        <authorList>
            <person name="Kyndt J.A."/>
            <person name="Moore T.C."/>
        </authorList>
    </citation>
    <scope>NUCLEOTIDE SEQUENCE [LARGE SCALE GENOMIC DNA]</scope>
    <source>
        <strain evidence="1 2">DPS</strain>
    </source>
</reference>
<evidence type="ECO:0008006" key="3">
    <source>
        <dbReference type="Google" id="ProtNLM"/>
    </source>
</evidence>
<organism evidence="1 2">
    <name type="scientific">Chryseobacterium viscerum</name>
    <dbReference type="NCBI Taxonomy" id="1037377"/>
    <lineage>
        <taxon>Bacteria</taxon>
        <taxon>Pseudomonadati</taxon>
        <taxon>Bacteroidota</taxon>
        <taxon>Flavobacteriia</taxon>
        <taxon>Flavobacteriales</taxon>
        <taxon>Weeksellaceae</taxon>
        <taxon>Chryseobacterium group</taxon>
        <taxon>Chryseobacterium</taxon>
    </lineage>
</organism>
<dbReference type="EMBL" id="VTPV01000003">
    <property type="protein sequence ID" value="KAB1231471.1"/>
    <property type="molecule type" value="Genomic_DNA"/>
</dbReference>
<dbReference type="Proteomes" id="UP000326384">
    <property type="component" value="Unassembled WGS sequence"/>
</dbReference>
<comment type="caution">
    <text evidence="1">The sequence shown here is derived from an EMBL/GenBank/DDBJ whole genome shotgun (WGS) entry which is preliminary data.</text>
</comment>
<evidence type="ECO:0000313" key="2">
    <source>
        <dbReference type="Proteomes" id="UP000326384"/>
    </source>
</evidence>
<protein>
    <recommendedName>
        <fullName evidence="3">Lipoprotein</fullName>
    </recommendedName>
</protein>
<dbReference type="RefSeq" id="WP_152289377.1">
    <property type="nucleotide sequence ID" value="NZ_VTPV01000003.1"/>
</dbReference>
<accession>A0A5N4BSS1</accession>
<proteinExistence type="predicted"/>
<keyword evidence="2" id="KW-1185">Reference proteome</keyword>
<gene>
    <name evidence="1" type="ORF">F8D52_06595</name>
</gene>
<sequence>MKIKFNILLSAITLIALNCTNNKKDPDSISSPVDSLAMTSDGKEEINTIKSAEKLKYDNSKIKKIDSKKDARNDGNFNQMTLFVVNNSISLDQLKAYCLNTKSNYTEGYFQILVFFKNPNNVRFPNNPLTGLYMEEEDLKNIKAVYIINNINGYSKLDYYEKNSWESTAKTVIID</sequence>
<name>A0A5N4BSS1_9FLAO</name>
<evidence type="ECO:0000313" key="1">
    <source>
        <dbReference type="EMBL" id="KAB1231471.1"/>
    </source>
</evidence>